<dbReference type="Proteomes" id="UP000321104">
    <property type="component" value="Unassembled WGS sequence"/>
</dbReference>
<name>A0A6N3T634_9PROT</name>
<protein>
    <submittedName>
        <fullName evidence="2">Uncharacterized protein</fullName>
    </submittedName>
</protein>
<evidence type="ECO:0000313" key="2">
    <source>
        <dbReference type="EMBL" id="GEN04662.1"/>
    </source>
</evidence>
<proteinExistence type="predicted"/>
<dbReference type="AlphaFoldDB" id="A0A6N3T634"/>
<evidence type="ECO:0000313" key="3">
    <source>
        <dbReference type="Proteomes" id="UP000321104"/>
    </source>
</evidence>
<feature type="region of interest" description="Disordered" evidence="1">
    <location>
        <begin position="25"/>
        <end position="44"/>
    </location>
</feature>
<sequence>MHHREERRTLLSWSMTQNPLAGVVMSGRMDPATGNPLPRGVSYRGPKQYMTRKMVDGRRVQETFSSAAQARH</sequence>
<dbReference type="EMBL" id="BJXQ01000023">
    <property type="protein sequence ID" value="GEN04662.1"/>
    <property type="molecule type" value="Genomic_DNA"/>
</dbReference>
<comment type="caution">
    <text evidence="2">The sequence shown here is derived from an EMBL/GenBank/DDBJ whole genome shotgun (WGS) entry which is preliminary data.</text>
</comment>
<reference evidence="2 3" key="1">
    <citation type="submission" date="2019-07" db="EMBL/GenBank/DDBJ databases">
        <title>Whole genome shotgun sequence of Acetobacter indonesiensis NBRC 16471.</title>
        <authorList>
            <person name="Hosoyama A."/>
            <person name="Uohara A."/>
            <person name="Ohji S."/>
            <person name="Ichikawa N."/>
        </authorList>
    </citation>
    <scope>NUCLEOTIDE SEQUENCE [LARGE SCALE GENOMIC DNA]</scope>
    <source>
        <strain evidence="2 3">NBRC 16471</strain>
    </source>
</reference>
<evidence type="ECO:0000256" key="1">
    <source>
        <dbReference type="SAM" id="MobiDB-lite"/>
    </source>
</evidence>
<organism evidence="2 3">
    <name type="scientific">Acetobacter indonesiensis</name>
    <dbReference type="NCBI Taxonomy" id="104101"/>
    <lineage>
        <taxon>Bacteria</taxon>
        <taxon>Pseudomonadati</taxon>
        <taxon>Pseudomonadota</taxon>
        <taxon>Alphaproteobacteria</taxon>
        <taxon>Acetobacterales</taxon>
        <taxon>Acetobacteraceae</taxon>
        <taxon>Acetobacter</taxon>
    </lineage>
</organism>
<accession>A0A6N3T634</accession>
<gene>
    <name evidence="2" type="ORF">AIN02nite_26870</name>
</gene>